<keyword evidence="3" id="KW-1185">Reference proteome</keyword>
<gene>
    <name evidence="2" type="ORF">PCOR1329_LOCUS53978</name>
</gene>
<feature type="region of interest" description="Disordered" evidence="1">
    <location>
        <begin position="77"/>
        <end position="107"/>
    </location>
</feature>
<organism evidence="2 3">
    <name type="scientific">Prorocentrum cordatum</name>
    <dbReference type="NCBI Taxonomy" id="2364126"/>
    <lineage>
        <taxon>Eukaryota</taxon>
        <taxon>Sar</taxon>
        <taxon>Alveolata</taxon>
        <taxon>Dinophyceae</taxon>
        <taxon>Prorocentrales</taxon>
        <taxon>Prorocentraceae</taxon>
        <taxon>Prorocentrum</taxon>
    </lineage>
</organism>
<evidence type="ECO:0000313" key="2">
    <source>
        <dbReference type="EMBL" id="CAK0866927.1"/>
    </source>
</evidence>
<feature type="compositionally biased region" description="Low complexity" evidence="1">
    <location>
        <begin position="90"/>
        <end position="100"/>
    </location>
</feature>
<comment type="caution">
    <text evidence="2">The sequence shown here is derived from an EMBL/GenBank/DDBJ whole genome shotgun (WGS) entry which is preliminary data.</text>
</comment>
<proteinExistence type="predicted"/>
<reference evidence="2" key="1">
    <citation type="submission" date="2023-10" db="EMBL/GenBank/DDBJ databases">
        <authorList>
            <person name="Chen Y."/>
            <person name="Shah S."/>
            <person name="Dougan E. K."/>
            <person name="Thang M."/>
            <person name="Chan C."/>
        </authorList>
    </citation>
    <scope>NUCLEOTIDE SEQUENCE [LARGE SCALE GENOMIC DNA]</scope>
</reference>
<feature type="compositionally biased region" description="Low complexity" evidence="1">
    <location>
        <begin position="9"/>
        <end position="21"/>
    </location>
</feature>
<evidence type="ECO:0000256" key="1">
    <source>
        <dbReference type="SAM" id="MobiDB-lite"/>
    </source>
</evidence>
<sequence>MKTSVGARAKNTSASTSTKKAPTGARVEKPASTSPMKTSAIIPVKKASTIARAKKNILVSTRRRKTTASSHARNAFANTGALKTSTNTLAKKASQSASAATPRMRPNEDRTKLRLAAHALRFSCCDLSDSFCVSTNCAERKCKKMRTLPSSQPWYSTMYTMSDCSPLVRPGRVTSGWRHEAAGLRRDCKLSGLCGSSWGPCEIAAGTGIMGRCTRGGFDVATLLIDLVDPMNPAMTQMTMVGGGMDPMMGVPSSSSAAGGGHWSTQPPRSMFHSHRRKRKGLFHSIFGHDRYPGQSHSEATGLLSQRPIFGIHGHDDYHHGHRAYHERPPVGFFAPSYPAPLMHNPNQMMSNRFYDT</sequence>
<evidence type="ECO:0000313" key="3">
    <source>
        <dbReference type="Proteomes" id="UP001189429"/>
    </source>
</evidence>
<feature type="region of interest" description="Disordered" evidence="1">
    <location>
        <begin position="1"/>
        <end position="40"/>
    </location>
</feature>
<name>A0ABN9V4Z2_9DINO</name>
<dbReference type="Proteomes" id="UP001189429">
    <property type="component" value="Unassembled WGS sequence"/>
</dbReference>
<protein>
    <submittedName>
        <fullName evidence="2">Uncharacterized protein</fullName>
    </submittedName>
</protein>
<dbReference type="EMBL" id="CAUYUJ010016589">
    <property type="protein sequence ID" value="CAK0866927.1"/>
    <property type="molecule type" value="Genomic_DNA"/>
</dbReference>
<accession>A0ABN9V4Z2</accession>
<feature type="non-terminal residue" evidence="2">
    <location>
        <position position="357"/>
    </location>
</feature>